<dbReference type="EMBL" id="JAFCIX010000041">
    <property type="protein sequence ID" value="KAH6600280.1"/>
    <property type="molecule type" value="Genomic_DNA"/>
</dbReference>
<feature type="chain" id="PRO_5045833978" evidence="2">
    <location>
        <begin position="19"/>
        <end position="260"/>
    </location>
</feature>
<dbReference type="Proteomes" id="UP001648503">
    <property type="component" value="Unassembled WGS sequence"/>
</dbReference>
<accession>A0ABQ8FPE0</accession>
<evidence type="ECO:0000256" key="1">
    <source>
        <dbReference type="SAM" id="MobiDB-lite"/>
    </source>
</evidence>
<evidence type="ECO:0000256" key="2">
    <source>
        <dbReference type="SAM" id="SignalP"/>
    </source>
</evidence>
<evidence type="ECO:0000313" key="3">
    <source>
        <dbReference type="EMBL" id="KAH6600280.1"/>
    </source>
</evidence>
<gene>
    <name evidence="3" type="ORF">BASA50_002403</name>
</gene>
<comment type="caution">
    <text evidence="3">The sequence shown here is derived from an EMBL/GenBank/DDBJ whole genome shotgun (WGS) entry which is preliminary data.</text>
</comment>
<feature type="compositionally biased region" description="Acidic residues" evidence="1">
    <location>
        <begin position="68"/>
        <end position="78"/>
    </location>
</feature>
<feature type="signal peptide" evidence="2">
    <location>
        <begin position="1"/>
        <end position="18"/>
    </location>
</feature>
<sequence>MQFFYLFSFVVAASYAVALPQPAELSEKHSNNVDATLASGLEARSYQPGLNSYKESATLMSLERRDDSEESSGEDSESDSSPPPNTTPTKPFNDPFTKDAAIEDLVGDMLAKYLRRNAYVNVALGRWEHESVNDILGLIKSNFSEDERPEEELKLTKKMETYSDGVHTRVNALLYATSNIAEDVGSIIENVKKTRRSFKAIFESRGALLGALMSKLRLFEDGTTLLGQLGDVVTNLDEFLAEQKKLYGKIMKKLRAAFPQ</sequence>
<evidence type="ECO:0000313" key="4">
    <source>
        <dbReference type="Proteomes" id="UP001648503"/>
    </source>
</evidence>
<proteinExistence type="predicted"/>
<reference evidence="3 4" key="1">
    <citation type="submission" date="2021-02" db="EMBL/GenBank/DDBJ databases">
        <title>Variation within the Batrachochytrium salamandrivorans European outbreak.</title>
        <authorList>
            <person name="Kelly M."/>
            <person name="Pasmans F."/>
            <person name="Shea T.P."/>
            <person name="Munoz J.F."/>
            <person name="Carranza S."/>
            <person name="Cuomo C.A."/>
            <person name="Martel A."/>
        </authorList>
    </citation>
    <scope>NUCLEOTIDE SEQUENCE [LARGE SCALE GENOMIC DNA]</scope>
    <source>
        <strain evidence="3 4">AMFP18/2</strain>
    </source>
</reference>
<keyword evidence="4" id="KW-1185">Reference proteome</keyword>
<keyword evidence="2" id="KW-0732">Signal</keyword>
<protein>
    <submittedName>
        <fullName evidence="3">Uncharacterized protein</fullName>
    </submittedName>
</protein>
<organism evidence="3 4">
    <name type="scientific">Batrachochytrium salamandrivorans</name>
    <dbReference type="NCBI Taxonomy" id="1357716"/>
    <lineage>
        <taxon>Eukaryota</taxon>
        <taxon>Fungi</taxon>
        <taxon>Fungi incertae sedis</taxon>
        <taxon>Chytridiomycota</taxon>
        <taxon>Chytridiomycota incertae sedis</taxon>
        <taxon>Chytridiomycetes</taxon>
        <taxon>Rhizophydiales</taxon>
        <taxon>Rhizophydiales incertae sedis</taxon>
        <taxon>Batrachochytrium</taxon>
    </lineage>
</organism>
<feature type="region of interest" description="Disordered" evidence="1">
    <location>
        <begin position="61"/>
        <end position="96"/>
    </location>
</feature>
<name>A0ABQ8FPE0_9FUNG</name>